<dbReference type="EMBL" id="AP012292">
    <property type="protein sequence ID" value="BAL83430.1"/>
    <property type="molecule type" value="Genomic_DNA"/>
</dbReference>
<evidence type="ECO:0000313" key="3">
    <source>
        <dbReference type="Proteomes" id="UP000007887"/>
    </source>
</evidence>
<dbReference type="Proteomes" id="UP000007887">
    <property type="component" value="Chromosome"/>
</dbReference>
<dbReference type="PATRIC" id="fig|927704.6.peg.1784"/>
<sequence length="292" mass="33976">MSVIFIYIMIYIFHYVILLLLINRDGNKQSIIIQRSLKDVYEEFPHQKDNIKELIQFESDGLLVFIDSENDLDWETKDRFDELGESEVVQSVLADIDFVQHQAGVRYLSKKTKRDLVWYLGRAVCLAFHEDEIKAKEVMLEAKHFLYNRKAEITRRWQLMFALSIYLLSLMIYVASRFINICDQEWFVILESCIIYGFTGVLLSFVHRVGLLDYDCSSGRCLNIMQVLSRYVAGGIGAVFIVNLYQSDLIFDVFHNVEKQDAVLFILSIIGGFSERLAPSVIEKFAMEEITK</sequence>
<feature type="transmembrane region" description="Helical" evidence="1">
    <location>
        <begin position="227"/>
        <end position="245"/>
    </location>
</feature>
<dbReference type="RefSeq" id="WP_014424863.1">
    <property type="nucleotide sequence ID" value="NC_017068.1"/>
</dbReference>
<feature type="transmembrane region" description="Helical" evidence="1">
    <location>
        <begin position="186"/>
        <end position="206"/>
    </location>
</feature>
<reference evidence="2 3" key="1">
    <citation type="submission" date="2011-10" db="EMBL/GenBank/DDBJ databases">
        <title>Whole genome sequence of Selenomonas ruminantium subsp. lactilytica TAM6421.</title>
        <authorList>
            <person name="Oguchi A."/>
            <person name="Ankai A."/>
            <person name="Kaneko J."/>
            <person name="Yamada-Narita S."/>
            <person name="Fukui S."/>
            <person name="Takahashi M."/>
            <person name="Onodera T."/>
            <person name="Kojima S."/>
            <person name="Fushimi T."/>
            <person name="Abe N."/>
            <person name="Kamio Y."/>
            <person name="Yamazaki S."/>
            <person name="Fujita N."/>
        </authorList>
    </citation>
    <scope>NUCLEOTIDE SEQUENCE [LARGE SCALE GENOMIC DNA]</scope>
    <source>
        <strain evidence="3">NBRC 103574 / TAM6421</strain>
    </source>
</reference>
<name>I0GRP3_SELRL</name>
<feature type="transmembrane region" description="Helical" evidence="1">
    <location>
        <begin position="6"/>
        <end position="22"/>
    </location>
</feature>
<dbReference type="KEGG" id="sri:SELR_17220"/>
<dbReference type="HOGENOM" id="CLU_952805_0_0_9"/>
<evidence type="ECO:0000256" key="1">
    <source>
        <dbReference type="SAM" id="Phobius"/>
    </source>
</evidence>
<keyword evidence="1" id="KW-0472">Membrane</keyword>
<evidence type="ECO:0000313" key="2">
    <source>
        <dbReference type="EMBL" id="BAL83430.1"/>
    </source>
</evidence>
<accession>I0GRP3</accession>
<feature type="transmembrane region" description="Helical" evidence="1">
    <location>
        <begin position="159"/>
        <end position="180"/>
    </location>
</feature>
<organism evidence="2 3">
    <name type="scientific">Selenomonas ruminantium subsp. lactilytica (strain NBRC 103574 / TAM6421)</name>
    <dbReference type="NCBI Taxonomy" id="927704"/>
    <lineage>
        <taxon>Bacteria</taxon>
        <taxon>Bacillati</taxon>
        <taxon>Bacillota</taxon>
        <taxon>Negativicutes</taxon>
        <taxon>Selenomonadales</taxon>
        <taxon>Selenomonadaceae</taxon>
        <taxon>Selenomonas</taxon>
    </lineage>
</organism>
<dbReference type="AlphaFoldDB" id="I0GRP3"/>
<keyword evidence="1" id="KW-0812">Transmembrane</keyword>
<protein>
    <submittedName>
        <fullName evidence="2">Uncharacterized protein</fullName>
    </submittedName>
</protein>
<keyword evidence="1" id="KW-1133">Transmembrane helix</keyword>
<dbReference type="OrthoDB" id="9153240at2"/>
<proteinExistence type="predicted"/>
<gene>
    <name evidence="2" type="ordered locus">SELR_17220</name>
</gene>